<protein>
    <submittedName>
        <fullName evidence="1">Uncharacterized protein</fullName>
    </submittedName>
</protein>
<dbReference type="RefSeq" id="WP_044825829.1">
    <property type="nucleotide sequence ID" value="NZ_CP009687.1"/>
</dbReference>
<dbReference type="PATRIC" id="fig|84022.5.peg.1315"/>
<dbReference type="OrthoDB" id="1910321at2"/>
<dbReference type="Proteomes" id="UP000035704">
    <property type="component" value="Chromosome"/>
</dbReference>
<dbReference type="AlphaFoldDB" id="A0A0D8I6Z7"/>
<evidence type="ECO:0000313" key="2">
    <source>
        <dbReference type="Proteomes" id="UP000035704"/>
    </source>
</evidence>
<dbReference type="KEGG" id="cace:CACET_c32020"/>
<organism evidence="1 2">
    <name type="scientific">Clostridium aceticum</name>
    <dbReference type="NCBI Taxonomy" id="84022"/>
    <lineage>
        <taxon>Bacteria</taxon>
        <taxon>Bacillati</taxon>
        <taxon>Bacillota</taxon>
        <taxon>Clostridia</taxon>
        <taxon>Eubacteriales</taxon>
        <taxon>Clostridiaceae</taxon>
        <taxon>Clostridium</taxon>
    </lineage>
</organism>
<accession>A0A0D8I6Z7</accession>
<dbReference type="EMBL" id="CP009687">
    <property type="protein sequence ID" value="AKL96646.1"/>
    <property type="molecule type" value="Genomic_DNA"/>
</dbReference>
<dbReference type="STRING" id="84022.CACET_c32020"/>
<proteinExistence type="predicted"/>
<gene>
    <name evidence="1" type="ORF">CACET_c32020</name>
</gene>
<reference evidence="1 2" key="1">
    <citation type="submission" date="2014-10" db="EMBL/GenBank/DDBJ databases">
        <title>Genome sequence of Clostridium aceticum DSM 1496.</title>
        <authorList>
            <person name="Poehlein A."/>
            <person name="Schiel-Bengelsdorf B."/>
            <person name="Gottschalk G."/>
            <person name="Duerre P."/>
            <person name="Daniel R."/>
        </authorList>
    </citation>
    <scope>NUCLEOTIDE SEQUENCE [LARGE SCALE GENOMIC DNA]</scope>
    <source>
        <strain evidence="1 2">DSM 1496</strain>
    </source>
</reference>
<sequence>MFDVKLPVLEKDDNWIIHIEKLKEESKELTTVVEILDYIEQHETNIKTPEKAAADAMGEALDVMQVCIGIIEKVMEKHPQILKQVVDQHLTKLSRRGWNFRKMLQIHED</sequence>
<evidence type="ECO:0000313" key="1">
    <source>
        <dbReference type="EMBL" id="AKL96646.1"/>
    </source>
</evidence>
<name>A0A0D8I6Z7_9CLOT</name>
<keyword evidence="2" id="KW-1185">Reference proteome</keyword>